<keyword evidence="1" id="KW-0812">Transmembrane</keyword>
<feature type="transmembrane region" description="Helical" evidence="1">
    <location>
        <begin position="98"/>
        <end position="119"/>
    </location>
</feature>
<dbReference type="AlphaFoldDB" id="A0AAD5LVE1"/>
<accession>A0AAD5LVE1</accession>
<proteinExistence type="predicted"/>
<evidence type="ECO:0000313" key="2">
    <source>
        <dbReference type="EMBL" id="KAJ0393713.1"/>
    </source>
</evidence>
<sequence length="202" mass="21834">MAAPSPSKPVMEQLSPAGAFVSVMTPTDQGTAPVTEDVDINGIRVGAWSSELRTPADLHTGYFWMVTCCPCVPVAQLEVRLGRAPSYARALLSHGLSYALFIGLLLASICTFFCGVLPGTSSVSLFLLLLLCFALSALLVARRIARLRSEVRERFQIPGSIQDDQRVALVHTSRAIRQMGKHLQCDRAVFASAPATLQAYQV</sequence>
<evidence type="ECO:0008006" key="4">
    <source>
        <dbReference type="Google" id="ProtNLM"/>
    </source>
</evidence>
<evidence type="ECO:0000256" key="1">
    <source>
        <dbReference type="SAM" id="Phobius"/>
    </source>
</evidence>
<name>A0AAD5LVE1_PYTIN</name>
<reference evidence="2" key="1">
    <citation type="submission" date="2021-12" db="EMBL/GenBank/DDBJ databases">
        <title>Prjna785345.</title>
        <authorList>
            <person name="Rujirawat T."/>
            <person name="Krajaejun T."/>
        </authorList>
    </citation>
    <scope>NUCLEOTIDE SEQUENCE</scope>
    <source>
        <strain evidence="2">Pi057C3</strain>
    </source>
</reference>
<feature type="transmembrane region" description="Helical" evidence="1">
    <location>
        <begin position="125"/>
        <end position="145"/>
    </location>
</feature>
<evidence type="ECO:0000313" key="3">
    <source>
        <dbReference type="Proteomes" id="UP001209570"/>
    </source>
</evidence>
<keyword evidence="1" id="KW-0472">Membrane</keyword>
<dbReference type="EMBL" id="JAKCXM010000469">
    <property type="protein sequence ID" value="KAJ0393713.1"/>
    <property type="molecule type" value="Genomic_DNA"/>
</dbReference>
<organism evidence="2 3">
    <name type="scientific">Pythium insidiosum</name>
    <name type="common">Pythiosis disease agent</name>
    <dbReference type="NCBI Taxonomy" id="114742"/>
    <lineage>
        <taxon>Eukaryota</taxon>
        <taxon>Sar</taxon>
        <taxon>Stramenopiles</taxon>
        <taxon>Oomycota</taxon>
        <taxon>Peronosporomycetes</taxon>
        <taxon>Pythiales</taxon>
        <taxon>Pythiaceae</taxon>
        <taxon>Pythium</taxon>
    </lineage>
</organism>
<keyword evidence="3" id="KW-1185">Reference proteome</keyword>
<protein>
    <recommendedName>
        <fullName evidence="4">Transmembrane protein</fullName>
    </recommendedName>
</protein>
<gene>
    <name evidence="2" type="ORF">P43SY_007555</name>
</gene>
<dbReference type="Proteomes" id="UP001209570">
    <property type="component" value="Unassembled WGS sequence"/>
</dbReference>
<keyword evidence="1" id="KW-1133">Transmembrane helix</keyword>
<comment type="caution">
    <text evidence="2">The sequence shown here is derived from an EMBL/GenBank/DDBJ whole genome shotgun (WGS) entry which is preliminary data.</text>
</comment>